<dbReference type="Proteomes" id="UP000807025">
    <property type="component" value="Unassembled WGS sequence"/>
</dbReference>
<proteinExistence type="predicted"/>
<keyword evidence="2" id="KW-1185">Reference proteome</keyword>
<dbReference type="EMBL" id="MU154585">
    <property type="protein sequence ID" value="KAF9493436.1"/>
    <property type="molecule type" value="Genomic_DNA"/>
</dbReference>
<evidence type="ECO:0000313" key="1">
    <source>
        <dbReference type="EMBL" id="KAF9493436.1"/>
    </source>
</evidence>
<comment type="caution">
    <text evidence="1">The sequence shown here is derived from an EMBL/GenBank/DDBJ whole genome shotgun (WGS) entry which is preliminary data.</text>
</comment>
<accession>A0A9P5ZTK3</accession>
<organism evidence="1 2">
    <name type="scientific">Pleurotus eryngii</name>
    <name type="common">Boletus of the steppes</name>
    <dbReference type="NCBI Taxonomy" id="5323"/>
    <lineage>
        <taxon>Eukaryota</taxon>
        <taxon>Fungi</taxon>
        <taxon>Dikarya</taxon>
        <taxon>Basidiomycota</taxon>
        <taxon>Agaricomycotina</taxon>
        <taxon>Agaricomycetes</taxon>
        <taxon>Agaricomycetidae</taxon>
        <taxon>Agaricales</taxon>
        <taxon>Pleurotineae</taxon>
        <taxon>Pleurotaceae</taxon>
        <taxon>Pleurotus</taxon>
    </lineage>
</organism>
<reference evidence="1" key="1">
    <citation type="submission" date="2020-11" db="EMBL/GenBank/DDBJ databases">
        <authorList>
            <consortium name="DOE Joint Genome Institute"/>
            <person name="Ahrendt S."/>
            <person name="Riley R."/>
            <person name="Andreopoulos W."/>
            <person name="Labutti K."/>
            <person name="Pangilinan J."/>
            <person name="Ruiz-Duenas F.J."/>
            <person name="Barrasa J.M."/>
            <person name="Sanchez-Garcia M."/>
            <person name="Camarero S."/>
            <person name="Miyauchi S."/>
            <person name="Serrano A."/>
            <person name="Linde D."/>
            <person name="Babiker R."/>
            <person name="Drula E."/>
            <person name="Ayuso-Fernandez I."/>
            <person name="Pacheco R."/>
            <person name="Padilla G."/>
            <person name="Ferreira P."/>
            <person name="Barriuso J."/>
            <person name="Kellner H."/>
            <person name="Castanera R."/>
            <person name="Alfaro M."/>
            <person name="Ramirez L."/>
            <person name="Pisabarro A.G."/>
            <person name="Kuo A."/>
            <person name="Tritt A."/>
            <person name="Lipzen A."/>
            <person name="He G."/>
            <person name="Yan M."/>
            <person name="Ng V."/>
            <person name="Cullen D."/>
            <person name="Martin F."/>
            <person name="Rosso M.-N."/>
            <person name="Henrissat B."/>
            <person name="Hibbett D."/>
            <person name="Martinez A.T."/>
            <person name="Grigoriev I.V."/>
        </authorList>
    </citation>
    <scope>NUCLEOTIDE SEQUENCE</scope>
    <source>
        <strain evidence="1">ATCC 90797</strain>
    </source>
</reference>
<name>A0A9P5ZTK3_PLEER</name>
<dbReference type="AlphaFoldDB" id="A0A9P5ZTK3"/>
<sequence length="214" mass="24022">MPQEQPNEAKDNTLALYSVFWHGGNKDCVMKSIVMRQVLQSNTVAYKTHHLLDVPRATKSLPIIVGHTSLKIFMVKENETWKLLFGIKAMEGSTLMMMIYWLALNYLRHKGMAESAGGSRDTDESGRPTVNILMNNAIGKAMRNGKDILVRNSFSLDSDTIDNRWVVKTICTIAAHIKSPKVVNEGLKTLADVVEAMTKQRLVDNITEMVMKDV</sequence>
<evidence type="ECO:0000313" key="2">
    <source>
        <dbReference type="Proteomes" id="UP000807025"/>
    </source>
</evidence>
<protein>
    <submittedName>
        <fullName evidence="1">Uncharacterized protein</fullName>
    </submittedName>
</protein>
<gene>
    <name evidence="1" type="ORF">BDN71DRAFT_1432456</name>
</gene>